<dbReference type="AlphaFoldDB" id="A0A2N3WAS0"/>
<name>A0A2N3WAS0_9PSEU</name>
<dbReference type="InterPro" id="IPR032710">
    <property type="entry name" value="NTF2-like_dom_sf"/>
</dbReference>
<keyword evidence="2" id="KW-1185">Reference proteome</keyword>
<comment type="caution">
    <text evidence="1">The sequence shown here is derived from an EMBL/GenBank/DDBJ whole genome shotgun (WGS) entry which is preliminary data.</text>
</comment>
<dbReference type="Gene3D" id="3.10.450.50">
    <property type="match status" value="1"/>
</dbReference>
<dbReference type="RefSeq" id="WP_101435105.1">
    <property type="nucleotide sequence ID" value="NZ_PJMY01000003.1"/>
</dbReference>
<evidence type="ECO:0008006" key="3">
    <source>
        <dbReference type="Google" id="ProtNLM"/>
    </source>
</evidence>
<organism evidence="1 2">
    <name type="scientific">Amycolatopsis echigonensis</name>
    <dbReference type="NCBI Taxonomy" id="2576905"/>
    <lineage>
        <taxon>Bacteria</taxon>
        <taxon>Bacillati</taxon>
        <taxon>Actinomycetota</taxon>
        <taxon>Actinomycetes</taxon>
        <taxon>Pseudonocardiales</taxon>
        <taxon>Pseudonocardiaceae</taxon>
        <taxon>Amycolatopsis</taxon>
    </lineage>
</organism>
<evidence type="ECO:0000313" key="1">
    <source>
        <dbReference type="EMBL" id="PKV90978.1"/>
    </source>
</evidence>
<dbReference type="SUPFAM" id="SSF54427">
    <property type="entry name" value="NTF2-like"/>
    <property type="match status" value="1"/>
</dbReference>
<dbReference type="Proteomes" id="UP000233750">
    <property type="component" value="Unassembled WGS sequence"/>
</dbReference>
<dbReference type="EMBL" id="PJMY01000003">
    <property type="protein sequence ID" value="PKV90978.1"/>
    <property type="molecule type" value="Genomic_DNA"/>
</dbReference>
<evidence type="ECO:0000313" key="2">
    <source>
        <dbReference type="Proteomes" id="UP000233750"/>
    </source>
</evidence>
<gene>
    <name evidence="1" type="ORF">ATK30_1737</name>
</gene>
<sequence>MTTQLQASRISRAGAFIEALSRQDFARMSSALDSAVELTALLPPGLREFHGPAEVTAAFTHWFGEVDDFELAEGEVDRVGPRLHLRWRARVRAERLGEGWFAVEQQAYVDDDADGRFSRMVLLCSGYCPEGGAR</sequence>
<dbReference type="OrthoDB" id="4632109at2"/>
<accession>A0A2N3WAS0</accession>
<protein>
    <recommendedName>
        <fullName evidence="3">SnoaL-like protein</fullName>
    </recommendedName>
</protein>
<proteinExistence type="predicted"/>
<reference evidence="1 2" key="1">
    <citation type="submission" date="2017-12" db="EMBL/GenBank/DDBJ databases">
        <title>Sequencing the genomes of 1000 Actinobacteria strains.</title>
        <authorList>
            <person name="Klenk H.-P."/>
        </authorList>
    </citation>
    <scope>NUCLEOTIDE SEQUENCE [LARGE SCALE GENOMIC DNA]</scope>
    <source>
        <strain evidence="1 2">DSM 45165</strain>
    </source>
</reference>